<dbReference type="InterPro" id="IPR011059">
    <property type="entry name" value="Metal-dep_hydrolase_composite"/>
</dbReference>
<accession>A0A1G6IMX0</accession>
<dbReference type="Proteomes" id="UP000198943">
    <property type="component" value="Unassembled WGS sequence"/>
</dbReference>
<dbReference type="OrthoDB" id="9767366at2"/>
<dbReference type="GO" id="GO:0016810">
    <property type="term" value="F:hydrolase activity, acting on carbon-nitrogen (but not peptide) bonds"/>
    <property type="evidence" value="ECO:0007669"/>
    <property type="project" value="InterPro"/>
</dbReference>
<evidence type="ECO:0000313" key="3">
    <source>
        <dbReference type="Proteomes" id="UP000198943"/>
    </source>
</evidence>
<dbReference type="PANTHER" id="PTHR22642:SF2">
    <property type="entry name" value="PROTEIN LONG AFTER FAR-RED 3"/>
    <property type="match status" value="1"/>
</dbReference>
<dbReference type="Gene3D" id="3.10.310.70">
    <property type="match status" value="1"/>
</dbReference>
<dbReference type="Gene3D" id="2.30.40.10">
    <property type="entry name" value="Urease, subunit C, domain 1"/>
    <property type="match status" value="1"/>
</dbReference>
<dbReference type="InterPro" id="IPR013108">
    <property type="entry name" value="Amidohydro_3"/>
</dbReference>
<sequence>MKADRIIKNAKIFTADKDYPMATALVVKDGKFIYVGDEAGLSAYEGEVTDLDGKFIMPGILDTHVHVTVGIGFEYADVGLRFECNGKQGALDFMADYIAKNPGLPRYRFLLEQKFLKGETFTKEDLDAICPDSELVILEGECHSVWVNSKVLAAHRITDETVDPVPGLSYFVRKDGHVTGNAFESASWPFLFDGVNPTDAEIEAPLQRLIDYCVNTGVSAVFDAGFPEHETLHERIYKYLRKMDLEGRLPVYIDGSYALTDPHKTQQALLELERFKREFDTPHLKVHTLKIFMDGTQKIHTAAMVTPYADTHESGYTTFEAEGLADVIKRLNEMGMDLHVHTVGERASRVVLDGVERARKELGDSYRMRVTCAHLEIQDDADLPRFAKLGVIANFTPWWHAGISNISATWLGEERSRKLFRCKTLWDSGALVTWSNDNVAYLDFVTWSPYLGMEVGMTRRITDKTRAPEYNRTAEVLSPADERMSIEQMLLGYTINGARQLGIEASKGSIEVGKDADFLVFDKDLLTAEHEGFSYNMPQEVYFGGKKVNG</sequence>
<feature type="domain" description="Amidohydrolase 3" evidence="1">
    <location>
        <begin position="47"/>
        <end position="548"/>
    </location>
</feature>
<dbReference type="Pfam" id="PF07969">
    <property type="entry name" value="Amidohydro_3"/>
    <property type="match status" value="1"/>
</dbReference>
<dbReference type="Gene3D" id="3.20.20.140">
    <property type="entry name" value="Metal-dependent hydrolases"/>
    <property type="match status" value="1"/>
</dbReference>
<reference evidence="3" key="1">
    <citation type="submission" date="2016-10" db="EMBL/GenBank/DDBJ databases">
        <authorList>
            <person name="Varghese N."/>
            <person name="Submissions S."/>
        </authorList>
    </citation>
    <scope>NUCLEOTIDE SEQUENCE [LARGE SCALE GENOMIC DNA]</scope>
    <source>
        <strain evidence="3">DSM 11005</strain>
    </source>
</reference>
<dbReference type="SUPFAM" id="SSF51556">
    <property type="entry name" value="Metallo-dependent hydrolases"/>
    <property type="match status" value="1"/>
</dbReference>
<evidence type="ECO:0000313" key="2">
    <source>
        <dbReference type="EMBL" id="SDC07837.1"/>
    </source>
</evidence>
<name>A0A1G6IMX0_9FIRM</name>
<gene>
    <name evidence="2" type="ORF">SAMN04487864_102154</name>
</gene>
<evidence type="ECO:0000259" key="1">
    <source>
        <dbReference type="Pfam" id="PF07969"/>
    </source>
</evidence>
<keyword evidence="3" id="KW-1185">Reference proteome</keyword>
<dbReference type="InterPro" id="IPR032466">
    <property type="entry name" value="Metal_Hydrolase"/>
</dbReference>
<dbReference type="SUPFAM" id="SSF51338">
    <property type="entry name" value="Composite domain of metallo-dependent hydrolases"/>
    <property type="match status" value="1"/>
</dbReference>
<dbReference type="EMBL" id="FMYW01000002">
    <property type="protein sequence ID" value="SDC07837.1"/>
    <property type="molecule type" value="Genomic_DNA"/>
</dbReference>
<proteinExistence type="predicted"/>
<dbReference type="PANTHER" id="PTHR22642">
    <property type="entry name" value="IMIDAZOLONEPROPIONASE"/>
    <property type="match status" value="1"/>
</dbReference>
<organism evidence="2 3">
    <name type="scientific">Succiniclasticum ruminis</name>
    <dbReference type="NCBI Taxonomy" id="40841"/>
    <lineage>
        <taxon>Bacteria</taxon>
        <taxon>Bacillati</taxon>
        <taxon>Bacillota</taxon>
        <taxon>Negativicutes</taxon>
        <taxon>Acidaminococcales</taxon>
        <taxon>Acidaminococcaceae</taxon>
        <taxon>Succiniclasticum</taxon>
    </lineage>
</organism>
<protein>
    <recommendedName>
        <fullName evidence="1">Amidohydrolase 3 domain-containing protein</fullName>
    </recommendedName>
</protein>
<dbReference type="RefSeq" id="WP_093729326.1">
    <property type="nucleotide sequence ID" value="NZ_FMYW01000002.1"/>
</dbReference>
<dbReference type="AlphaFoldDB" id="A0A1G6IMX0"/>